<evidence type="ECO:0000313" key="2">
    <source>
        <dbReference type="EMBL" id="CAB4588020.1"/>
    </source>
</evidence>
<dbReference type="PANTHER" id="PTHR23542">
    <property type="match status" value="1"/>
</dbReference>
<gene>
    <name evidence="2" type="ORF">UFOPK1788_00356</name>
</gene>
<dbReference type="InterPro" id="IPR011701">
    <property type="entry name" value="MFS"/>
</dbReference>
<dbReference type="InterPro" id="IPR036259">
    <property type="entry name" value="MFS_trans_sf"/>
</dbReference>
<name>A0A6J6FHD0_9ZZZZ</name>
<dbReference type="SUPFAM" id="SSF103473">
    <property type="entry name" value="MFS general substrate transporter"/>
    <property type="match status" value="1"/>
</dbReference>
<dbReference type="GO" id="GO:0022857">
    <property type="term" value="F:transmembrane transporter activity"/>
    <property type="evidence" value="ECO:0007669"/>
    <property type="project" value="InterPro"/>
</dbReference>
<feature type="transmembrane region" description="Helical" evidence="1">
    <location>
        <begin position="169"/>
        <end position="189"/>
    </location>
</feature>
<feature type="transmembrane region" description="Helical" evidence="1">
    <location>
        <begin position="357"/>
        <end position="378"/>
    </location>
</feature>
<feature type="transmembrane region" description="Helical" evidence="1">
    <location>
        <begin position="271"/>
        <end position="289"/>
    </location>
</feature>
<dbReference type="AlphaFoldDB" id="A0A6J6FHD0"/>
<keyword evidence="1" id="KW-0812">Transmembrane</keyword>
<feature type="transmembrane region" description="Helical" evidence="1">
    <location>
        <begin position="210"/>
        <end position="235"/>
    </location>
</feature>
<keyword evidence="1" id="KW-0472">Membrane</keyword>
<protein>
    <submittedName>
        <fullName evidence="2">Unannotated protein</fullName>
    </submittedName>
</protein>
<dbReference type="Gene3D" id="1.20.1250.20">
    <property type="entry name" value="MFS general substrate transporter like domains"/>
    <property type="match status" value="2"/>
</dbReference>
<dbReference type="EMBL" id="CAEZUE010000030">
    <property type="protein sequence ID" value="CAB4588020.1"/>
    <property type="molecule type" value="Genomic_DNA"/>
</dbReference>
<dbReference type="Pfam" id="PF07690">
    <property type="entry name" value="MFS_1"/>
    <property type="match status" value="1"/>
</dbReference>
<dbReference type="PANTHER" id="PTHR23542:SF1">
    <property type="entry name" value="MAJOR FACILITATOR SUPERFAMILY (MFS) PROFILE DOMAIN-CONTAINING PROTEIN"/>
    <property type="match status" value="1"/>
</dbReference>
<feature type="transmembrane region" description="Helical" evidence="1">
    <location>
        <begin position="78"/>
        <end position="98"/>
    </location>
</feature>
<accession>A0A6J6FHD0</accession>
<feature type="transmembrane region" description="Helical" evidence="1">
    <location>
        <begin position="328"/>
        <end position="351"/>
    </location>
</feature>
<feature type="transmembrane region" description="Helical" evidence="1">
    <location>
        <begin position="241"/>
        <end position="259"/>
    </location>
</feature>
<evidence type="ECO:0000256" key="1">
    <source>
        <dbReference type="SAM" id="Phobius"/>
    </source>
</evidence>
<reference evidence="2" key="1">
    <citation type="submission" date="2020-05" db="EMBL/GenBank/DDBJ databases">
        <authorList>
            <person name="Chiriac C."/>
            <person name="Salcher M."/>
            <person name="Ghai R."/>
            <person name="Kavagutti S V."/>
        </authorList>
    </citation>
    <scope>NUCLEOTIDE SEQUENCE</scope>
</reference>
<keyword evidence="1" id="KW-1133">Transmembrane helix</keyword>
<proteinExistence type="predicted"/>
<sequence length="393" mass="40310">MKRYGALLRVPGLTAVVASQLIARFPGGMIPLALLIHVQQQTGLYAIAGLVLAAEASGQAIASPVATRLMSRLGIRPVLGTMLGISVMTMIALAFIPVSPLTHIPLGLLLGLTLPPIQPAARAVYPTIVRKSQIQSLQSLDASVQELIWILGPVITVTVATQLGGPMGVLAPAVIGGFGGLWFLTRPAVKKATLSPSTGKMGAVLKKPAVLVVVFSGLLVVGSFAAIEAATVAAFGSEKSSPAGLILGLWAAASLVGGLAMGHTPIGPWSLTRRLFFVALGSILAMFTVDPILLTLALLVAGIGVAPAMTVQYAVATESVDPGDLPESLGWLGTGWVIGAAFASAVAGFAIDAWGSLGGFAMAAVFAILAALVPVFWIRHMPNLKHLVTDHQG</sequence>
<organism evidence="2">
    <name type="scientific">freshwater metagenome</name>
    <dbReference type="NCBI Taxonomy" id="449393"/>
    <lineage>
        <taxon>unclassified sequences</taxon>
        <taxon>metagenomes</taxon>
        <taxon>ecological metagenomes</taxon>
    </lineage>
</organism>